<name>A0A094WDC5_9BACT</name>
<reference evidence="1 2" key="1">
    <citation type="submission" date="2014-06" db="EMBL/GenBank/DDBJ databases">
        <title>Draft genome sequence of iron oxidizing acidophile Leptospirillum ferriphilum DSM14647.</title>
        <authorList>
            <person name="Cardenas J.P."/>
            <person name="Lazcano M."/>
            <person name="Ossandon F.J."/>
            <person name="Corbett M."/>
            <person name="Holmes D.S."/>
            <person name="Watkin E."/>
        </authorList>
    </citation>
    <scope>NUCLEOTIDE SEQUENCE [LARGE SCALE GENOMIC DNA]</scope>
    <source>
        <strain evidence="1 2">DSM 14647</strain>
    </source>
</reference>
<organism evidence="1 2">
    <name type="scientific">Leptospirillum ferriphilum</name>
    <dbReference type="NCBI Taxonomy" id="178606"/>
    <lineage>
        <taxon>Bacteria</taxon>
        <taxon>Pseudomonadati</taxon>
        <taxon>Nitrospirota</taxon>
        <taxon>Nitrospiria</taxon>
        <taxon>Nitrospirales</taxon>
        <taxon>Nitrospiraceae</taxon>
        <taxon>Leptospirillum</taxon>
    </lineage>
</organism>
<dbReference type="AlphaFoldDB" id="A0A094WDC5"/>
<evidence type="ECO:0000313" key="2">
    <source>
        <dbReference type="Proteomes" id="UP000029452"/>
    </source>
</evidence>
<dbReference type="EMBL" id="JPGK01000005">
    <property type="protein sequence ID" value="KGA93657.1"/>
    <property type="molecule type" value="Genomic_DNA"/>
</dbReference>
<protein>
    <submittedName>
        <fullName evidence="1">Uncharacterized protein</fullName>
    </submittedName>
</protein>
<proteinExistence type="predicted"/>
<evidence type="ECO:0000313" key="1">
    <source>
        <dbReference type="EMBL" id="KGA93657.1"/>
    </source>
</evidence>
<comment type="caution">
    <text evidence="1">The sequence shown here is derived from an EMBL/GenBank/DDBJ whole genome shotgun (WGS) entry which is preliminary data.</text>
</comment>
<accession>A0A094WDC5</accession>
<dbReference type="Proteomes" id="UP000029452">
    <property type="component" value="Unassembled WGS sequence"/>
</dbReference>
<gene>
    <name evidence="1" type="ORF">LptCag_1367</name>
</gene>
<sequence>MKSLYFPVFLRLAPSAFQACSPELQKTFQAMGPDLSRERTL</sequence>